<evidence type="ECO:0000256" key="3">
    <source>
        <dbReference type="ARBA" id="ARBA00011245"/>
    </source>
</evidence>
<gene>
    <name evidence="12 14" type="primary">cysS</name>
    <name evidence="14" type="ORF">BVG79_00837</name>
</gene>
<evidence type="ECO:0000256" key="9">
    <source>
        <dbReference type="ARBA" id="ARBA00022840"/>
    </source>
</evidence>
<dbReference type="GO" id="GO:0008270">
    <property type="term" value="F:zinc ion binding"/>
    <property type="evidence" value="ECO:0007669"/>
    <property type="project" value="UniProtKB-UniRule"/>
</dbReference>
<evidence type="ECO:0000256" key="10">
    <source>
        <dbReference type="ARBA" id="ARBA00022917"/>
    </source>
</evidence>
<dbReference type="PANTHER" id="PTHR10890">
    <property type="entry name" value="CYSTEINYL-TRNA SYNTHETASE"/>
    <property type="match status" value="1"/>
</dbReference>
<evidence type="ECO:0000313" key="14">
    <source>
        <dbReference type="EMBL" id="ARO14189.1"/>
    </source>
</evidence>
<keyword evidence="7 12" id="KW-0547">Nucleotide-binding</keyword>
<evidence type="ECO:0000256" key="5">
    <source>
        <dbReference type="ARBA" id="ARBA00022598"/>
    </source>
</evidence>
<keyword evidence="9 12" id="KW-0067">ATP-binding</keyword>
<dbReference type="EC" id="6.1.1.16" evidence="12"/>
<dbReference type="KEGG" id="kro:BVG79_00837"/>
<dbReference type="STRING" id="92947.BVG79_00837"/>
<dbReference type="AlphaFoldDB" id="A0A1W6NYC8"/>
<dbReference type="Gene3D" id="1.20.120.1910">
    <property type="entry name" value="Cysteine-tRNA ligase, C-terminal anti-codon recognition domain"/>
    <property type="match status" value="1"/>
</dbReference>
<dbReference type="CDD" id="cd00672">
    <property type="entry name" value="CysRS_core"/>
    <property type="match status" value="1"/>
</dbReference>
<dbReference type="InterPro" id="IPR014729">
    <property type="entry name" value="Rossmann-like_a/b/a_fold"/>
</dbReference>
<feature type="binding site" evidence="12">
    <location>
        <position position="241"/>
    </location>
    <ligand>
        <name>Zn(2+)</name>
        <dbReference type="ChEBI" id="CHEBI:29105"/>
    </ligand>
</feature>
<keyword evidence="5 12" id="KW-0436">Ligase</keyword>
<dbReference type="NCBIfam" id="TIGR00435">
    <property type="entry name" value="cysS"/>
    <property type="match status" value="1"/>
</dbReference>
<reference evidence="14 15" key="1">
    <citation type="submission" date="2017-02" db="EMBL/GenBank/DDBJ databases">
        <title>Ketogulonicigenium robustum SPU B003 Genome sequencing and assembly.</title>
        <authorList>
            <person name="Li Y."/>
            <person name="Liu L."/>
            <person name="Wang C."/>
            <person name="Zhang M."/>
            <person name="Zhang T."/>
            <person name="Zhang Y."/>
        </authorList>
    </citation>
    <scope>NUCLEOTIDE SEQUENCE [LARGE SCALE GENOMIC DNA]</scope>
    <source>
        <strain evidence="14 15">SPU_B003</strain>
    </source>
</reference>
<evidence type="ECO:0000256" key="6">
    <source>
        <dbReference type="ARBA" id="ARBA00022723"/>
    </source>
</evidence>
<evidence type="ECO:0000256" key="7">
    <source>
        <dbReference type="ARBA" id="ARBA00022741"/>
    </source>
</evidence>
<dbReference type="InterPro" id="IPR024909">
    <property type="entry name" value="Cys-tRNA/MSH_ligase"/>
</dbReference>
<dbReference type="SUPFAM" id="SSF52374">
    <property type="entry name" value="Nucleotidylyl transferase"/>
    <property type="match status" value="1"/>
</dbReference>
<feature type="short sequence motif" description="'HIGH' region" evidence="12">
    <location>
        <begin position="32"/>
        <end position="42"/>
    </location>
</feature>
<comment type="catalytic activity">
    <reaction evidence="12">
        <text>tRNA(Cys) + L-cysteine + ATP = L-cysteinyl-tRNA(Cys) + AMP + diphosphate</text>
        <dbReference type="Rhea" id="RHEA:17773"/>
        <dbReference type="Rhea" id="RHEA-COMP:9661"/>
        <dbReference type="Rhea" id="RHEA-COMP:9679"/>
        <dbReference type="ChEBI" id="CHEBI:30616"/>
        <dbReference type="ChEBI" id="CHEBI:33019"/>
        <dbReference type="ChEBI" id="CHEBI:35235"/>
        <dbReference type="ChEBI" id="CHEBI:78442"/>
        <dbReference type="ChEBI" id="CHEBI:78517"/>
        <dbReference type="ChEBI" id="CHEBI:456215"/>
        <dbReference type="EC" id="6.1.1.16"/>
    </reaction>
</comment>
<dbReference type="GO" id="GO:0005524">
    <property type="term" value="F:ATP binding"/>
    <property type="evidence" value="ECO:0007669"/>
    <property type="project" value="UniProtKB-UniRule"/>
</dbReference>
<dbReference type="PRINTS" id="PR00983">
    <property type="entry name" value="TRNASYNTHCYS"/>
</dbReference>
<dbReference type="HAMAP" id="MF_00041">
    <property type="entry name" value="Cys_tRNA_synth"/>
    <property type="match status" value="1"/>
</dbReference>
<dbReference type="SUPFAM" id="SSF47323">
    <property type="entry name" value="Anticodon-binding domain of a subclass of class I aminoacyl-tRNA synthetases"/>
    <property type="match status" value="1"/>
</dbReference>
<sequence length="453" mass="49406">MTQITLHNSKTRTREVFVPLNPADVRLYLCGPTVYDRAHLGNARPVLVFDVLVSLLRHVYGDGAVTYARNFTDVDDKINDRAAATGRSIRDVTDETIAWYHADMDALGAARPDFEPRATDWIPAMVEMIAALIERGNAYEAEGHVLFAVDSYDDYGALSGRSVEDMIAGARVEIAPFKRNPMDFVLWKPSVLGQPGWESPWGFGRPGWHIECSAMSYGLLGASFDIHGGGIDLQFPHHENEIAQSCCAHPEGSFARYWLHNEMLLVDGRKMSKSLGNFFTVRDLLDQGVPGEVIRLVMLGTHYSRTMDWTDDKRIEAEGALRRWHALTDGVEAGAIDPDVVTALADNLNTAGAIAVLHRLAAAGEAATLRASAQLLGFLQPEMGVWVDAADDVAQRVESLLAQRLDAKAARDFAAADAIRDRLVAAGIVLKDKPGGGTDWEIGAGAALDMLKG</sequence>
<dbReference type="Pfam" id="PF01406">
    <property type="entry name" value="tRNA-synt_1e"/>
    <property type="match status" value="1"/>
</dbReference>
<comment type="cofactor">
    <cofactor evidence="12">
        <name>Zn(2+)</name>
        <dbReference type="ChEBI" id="CHEBI:29105"/>
    </cofactor>
    <text evidence="12">Binds 1 zinc ion per subunit.</text>
</comment>
<comment type="subcellular location">
    <subcellularLocation>
        <location evidence="1 12">Cytoplasm</location>
    </subcellularLocation>
</comment>
<name>A0A1W6NYC8_9RHOB</name>
<dbReference type="GO" id="GO:0005829">
    <property type="term" value="C:cytosol"/>
    <property type="evidence" value="ECO:0007669"/>
    <property type="project" value="TreeGrafter"/>
</dbReference>
<keyword evidence="4 12" id="KW-0963">Cytoplasm</keyword>
<dbReference type="InterPro" id="IPR015803">
    <property type="entry name" value="Cys-tRNA-ligase"/>
</dbReference>
<dbReference type="EMBL" id="CP019937">
    <property type="protein sequence ID" value="ARO14189.1"/>
    <property type="molecule type" value="Genomic_DNA"/>
</dbReference>
<keyword evidence="11 12" id="KW-0030">Aminoacyl-tRNA synthetase</keyword>
<organism evidence="14 15">
    <name type="scientific">Ketogulonicigenium robustum</name>
    <dbReference type="NCBI Taxonomy" id="92947"/>
    <lineage>
        <taxon>Bacteria</taxon>
        <taxon>Pseudomonadati</taxon>
        <taxon>Pseudomonadota</taxon>
        <taxon>Alphaproteobacteria</taxon>
        <taxon>Rhodobacterales</taxon>
        <taxon>Roseobacteraceae</taxon>
        <taxon>Ketogulonicigenium</taxon>
    </lineage>
</organism>
<dbReference type="Pfam" id="PF23493">
    <property type="entry name" value="CysS_C"/>
    <property type="match status" value="1"/>
</dbReference>
<evidence type="ECO:0000256" key="4">
    <source>
        <dbReference type="ARBA" id="ARBA00022490"/>
    </source>
</evidence>
<keyword evidence="15" id="KW-1185">Reference proteome</keyword>
<accession>A0A1W6NYC8</accession>
<dbReference type="RefSeq" id="WP_085785775.1">
    <property type="nucleotide sequence ID" value="NZ_CP019937.1"/>
</dbReference>
<evidence type="ECO:0000256" key="11">
    <source>
        <dbReference type="ARBA" id="ARBA00023146"/>
    </source>
</evidence>
<dbReference type="InterPro" id="IPR032678">
    <property type="entry name" value="tRNA-synt_1_cat_dom"/>
</dbReference>
<feature type="domain" description="Cysteinyl-tRNA synthetase class Ia DALR" evidence="13">
    <location>
        <begin position="339"/>
        <end position="387"/>
    </location>
</feature>
<dbReference type="SMART" id="SM00840">
    <property type="entry name" value="DALR_2"/>
    <property type="match status" value="1"/>
</dbReference>
<dbReference type="InterPro" id="IPR015273">
    <property type="entry name" value="Cys-tRNA-synt_Ia_DALR"/>
</dbReference>
<feature type="binding site" evidence="12">
    <location>
        <position position="30"/>
    </location>
    <ligand>
        <name>Zn(2+)</name>
        <dbReference type="ChEBI" id="CHEBI:29105"/>
    </ligand>
</feature>
<evidence type="ECO:0000313" key="15">
    <source>
        <dbReference type="Proteomes" id="UP000242447"/>
    </source>
</evidence>
<proteinExistence type="inferred from homology"/>
<feature type="short sequence motif" description="'KMSKS' region" evidence="12">
    <location>
        <begin position="270"/>
        <end position="274"/>
    </location>
</feature>
<dbReference type="Gene3D" id="3.40.50.620">
    <property type="entry name" value="HUPs"/>
    <property type="match status" value="1"/>
</dbReference>
<feature type="binding site" evidence="12">
    <location>
        <position position="273"/>
    </location>
    <ligand>
        <name>ATP</name>
        <dbReference type="ChEBI" id="CHEBI:30616"/>
    </ligand>
</feature>
<protein>
    <recommendedName>
        <fullName evidence="12">Cysteine--tRNA ligase</fullName>
        <ecNumber evidence="12">6.1.1.16</ecNumber>
    </recommendedName>
    <alternativeName>
        <fullName evidence="12">Cysteinyl-tRNA synthetase</fullName>
        <shortName evidence="12">CysRS</shortName>
    </alternativeName>
</protein>
<dbReference type="Proteomes" id="UP000242447">
    <property type="component" value="Chromosome"/>
</dbReference>
<dbReference type="GO" id="GO:0004817">
    <property type="term" value="F:cysteine-tRNA ligase activity"/>
    <property type="evidence" value="ECO:0007669"/>
    <property type="project" value="UniProtKB-UniRule"/>
</dbReference>
<dbReference type="InterPro" id="IPR009080">
    <property type="entry name" value="tRNAsynth_Ia_anticodon-bd"/>
</dbReference>
<comment type="similarity">
    <text evidence="2 12">Belongs to the class-I aminoacyl-tRNA synthetase family.</text>
</comment>
<keyword evidence="8 12" id="KW-0862">Zinc</keyword>
<comment type="subunit">
    <text evidence="3 12">Monomer.</text>
</comment>
<keyword evidence="10 12" id="KW-0648">Protein biosynthesis</keyword>
<evidence type="ECO:0000256" key="1">
    <source>
        <dbReference type="ARBA" id="ARBA00004496"/>
    </source>
</evidence>
<evidence type="ECO:0000256" key="2">
    <source>
        <dbReference type="ARBA" id="ARBA00005594"/>
    </source>
</evidence>
<dbReference type="PANTHER" id="PTHR10890:SF3">
    <property type="entry name" value="CYSTEINE--TRNA LIGASE, CYTOPLASMIC"/>
    <property type="match status" value="1"/>
</dbReference>
<dbReference type="InterPro" id="IPR056411">
    <property type="entry name" value="CysS_C"/>
</dbReference>
<feature type="binding site" evidence="12">
    <location>
        <position position="212"/>
    </location>
    <ligand>
        <name>Zn(2+)</name>
        <dbReference type="ChEBI" id="CHEBI:29105"/>
    </ligand>
</feature>
<feature type="binding site" evidence="12">
    <location>
        <position position="237"/>
    </location>
    <ligand>
        <name>Zn(2+)</name>
        <dbReference type="ChEBI" id="CHEBI:29105"/>
    </ligand>
</feature>
<evidence type="ECO:0000256" key="8">
    <source>
        <dbReference type="ARBA" id="ARBA00022833"/>
    </source>
</evidence>
<dbReference type="GO" id="GO:0006423">
    <property type="term" value="P:cysteinyl-tRNA aminoacylation"/>
    <property type="evidence" value="ECO:0007669"/>
    <property type="project" value="UniProtKB-UniRule"/>
</dbReference>
<evidence type="ECO:0000259" key="13">
    <source>
        <dbReference type="SMART" id="SM00840"/>
    </source>
</evidence>
<keyword evidence="6 12" id="KW-0479">Metal-binding</keyword>
<dbReference type="OrthoDB" id="9815130at2"/>
<evidence type="ECO:0000256" key="12">
    <source>
        <dbReference type="HAMAP-Rule" id="MF_00041"/>
    </source>
</evidence>